<feature type="compositionally biased region" description="Polar residues" evidence="1">
    <location>
        <begin position="42"/>
        <end position="56"/>
    </location>
</feature>
<dbReference type="InterPro" id="IPR026444">
    <property type="entry name" value="Secre_tail"/>
</dbReference>
<sequence length="218" mass="23885">MKQYILIGLLTGLFLAASPLQAQTAARDSDVQKSGSRLELGRSNTNRSTSKPLNSSNFFIAPPPALSSFDRLGTPRKSASINAYYRSLLMAPTVAKPATRSAVAEATPSVVSESRAVAEPESKAEERMFANERISVSNIYPNPASEFAEIDYQIHGPVGDARLTLLNILGSPIAEYSLDQNDRKIRIQTRELATGYYLYRLSLNGKIVATKKLLVRHQ</sequence>
<dbReference type="STRING" id="1185876.BN8_02877"/>
<dbReference type="Pfam" id="PF18962">
    <property type="entry name" value="Por_Secre_tail"/>
    <property type="match status" value="1"/>
</dbReference>
<gene>
    <name evidence="4" type="ORF">BN8_02877</name>
</gene>
<feature type="chain" id="PRO_5003658941" description="Secretion system C-terminal sorting domain-containing protein" evidence="2">
    <location>
        <begin position="23"/>
        <end position="218"/>
    </location>
</feature>
<comment type="caution">
    <text evidence="4">The sequence shown here is derived from an EMBL/GenBank/DDBJ whole genome shotgun (WGS) entry which is preliminary data.</text>
</comment>
<feature type="domain" description="Secretion system C-terminal sorting" evidence="3">
    <location>
        <begin position="139"/>
        <end position="215"/>
    </location>
</feature>
<feature type="region of interest" description="Disordered" evidence="1">
    <location>
        <begin position="25"/>
        <end position="56"/>
    </location>
</feature>
<evidence type="ECO:0000256" key="1">
    <source>
        <dbReference type="SAM" id="MobiDB-lite"/>
    </source>
</evidence>
<dbReference type="AlphaFoldDB" id="I2GIN1"/>
<evidence type="ECO:0000259" key="3">
    <source>
        <dbReference type="Pfam" id="PF18962"/>
    </source>
</evidence>
<dbReference type="eggNOG" id="ENOG50314DM">
    <property type="taxonomic scope" value="Bacteria"/>
</dbReference>
<proteinExistence type="predicted"/>
<dbReference type="NCBIfam" id="TIGR04183">
    <property type="entry name" value="Por_Secre_tail"/>
    <property type="match status" value="1"/>
</dbReference>
<name>I2GIN1_9BACT</name>
<evidence type="ECO:0000313" key="4">
    <source>
        <dbReference type="EMBL" id="CCH53756.1"/>
    </source>
</evidence>
<dbReference type="Proteomes" id="UP000009309">
    <property type="component" value="Unassembled WGS sequence"/>
</dbReference>
<feature type="signal peptide" evidence="2">
    <location>
        <begin position="1"/>
        <end position="22"/>
    </location>
</feature>
<organism evidence="4 5">
    <name type="scientific">Fibrisoma limi BUZ 3</name>
    <dbReference type="NCBI Taxonomy" id="1185876"/>
    <lineage>
        <taxon>Bacteria</taxon>
        <taxon>Pseudomonadati</taxon>
        <taxon>Bacteroidota</taxon>
        <taxon>Cytophagia</taxon>
        <taxon>Cytophagales</taxon>
        <taxon>Spirosomataceae</taxon>
        <taxon>Fibrisoma</taxon>
    </lineage>
</organism>
<accession>I2GIN1</accession>
<reference evidence="4 5" key="1">
    <citation type="journal article" date="2012" name="J. Bacteriol.">
        <title>Genome Sequence of the Filamentous Bacterium Fibrisoma limi BUZ 3T.</title>
        <authorList>
            <person name="Filippini M."/>
            <person name="Qi W."/>
            <person name="Jaenicke S."/>
            <person name="Goesmann A."/>
            <person name="Smits T.H."/>
            <person name="Bagheri H.C."/>
        </authorList>
    </citation>
    <scope>NUCLEOTIDE SEQUENCE [LARGE SCALE GENOMIC DNA]</scope>
    <source>
        <strain evidence="5">BUZ 3T</strain>
    </source>
</reference>
<protein>
    <recommendedName>
        <fullName evidence="3">Secretion system C-terminal sorting domain-containing protein</fullName>
    </recommendedName>
</protein>
<keyword evidence="5" id="KW-1185">Reference proteome</keyword>
<evidence type="ECO:0000256" key="2">
    <source>
        <dbReference type="SAM" id="SignalP"/>
    </source>
</evidence>
<keyword evidence="2" id="KW-0732">Signal</keyword>
<dbReference type="RefSeq" id="WP_009282336.1">
    <property type="nucleotide sequence ID" value="NZ_CAIT01000006.1"/>
</dbReference>
<dbReference type="OrthoDB" id="1522390at2"/>
<dbReference type="EMBL" id="CAIT01000006">
    <property type="protein sequence ID" value="CCH53756.1"/>
    <property type="molecule type" value="Genomic_DNA"/>
</dbReference>
<evidence type="ECO:0000313" key="5">
    <source>
        <dbReference type="Proteomes" id="UP000009309"/>
    </source>
</evidence>